<protein>
    <submittedName>
        <fullName evidence="1">Uncharacterized protein</fullName>
    </submittedName>
</protein>
<reference evidence="1" key="2">
    <citation type="submission" date="2020-11" db="EMBL/GenBank/DDBJ databases">
        <authorList>
            <consortium name="DOE Joint Genome Institute"/>
            <person name="Kuo A."/>
            <person name="Miyauchi S."/>
            <person name="Kiss E."/>
            <person name="Drula E."/>
            <person name="Kohler A."/>
            <person name="Sanchez-Garcia M."/>
            <person name="Andreopoulos B."/>
            <person name="Barry K.W."/>
            <person name="Bonito G."/>
            <person name="Buee M."/>
            <person name="Carver A."/>
            <person name="Chen C."/>
            <person name="Cichocki N."/>
            <person name="Clum A."/>
            <person name="Culley D."/>
            <person name="Crous P.W."/>
            <person name="Fauchery L."/>
            <person name="Girlanda M."/>
            <person name="Hayes R."/>
            <person name="Keri Z."/>
            <person name="Labutti K."/>
            <person name="Lipzen A."/>
            <person name="Lombard V."/>
            <person name="Magnuson J."/>
            <person name="Maillard F."/>
            <person name="Morin E."/>
            <person name="Murat C."/>
            <person name="Nolan M."/>
            <person name="Ohm R."/>
            <person name="Pangilinan J."/>
            <person name="Pereira M."/>
            <person name="Perotto S."/>
            <person name="Peter M."/>
            <person name="Riley R."/>
            <person name="Sitrit Y."/>
            <person name="Stielow B."/>
            <person name="Szollosi G."/>
            <person name="Zifcakova L."/>
            <person name="Stursova M."/>
            <person name="Spatafora J.W."/>
            <person name="Tedersoo L."/>
            <person name="Vaario L.-M."/>
            <person name="Yamada A."/>
            <person name="Yan M."/>
            <person name="Wang P."/>
            <person name="Xu J."/>
            <person name="Bruns T."/>
            <person name="Baldrian P."/>
            <person name="Vilgalys R."/>
            <person name="Henrissat B."/>
            <person name="Grigoriev I.V."/>
            <person name="Hibbett D."/>
            <person name="Nagy L.G."/>
            <person name="Martin F.M."/>
        </authorList>
    </citation>
    <scope>NUCLEOTIDE SEQUENCE</scope>
    <source>
        <strain evidence="1">UH-Tt-Lm1</strain>
    </source>
</reference>
<name>A0A9P6L2B0_9AGAM</name>
<dbReference type="OrthoDB" id="2937696at2759"/>
<organism evidence="1 2">
    <name type="scientific">Thelephora terrestris</name>
    <dbReference type="NCBI Taxonomy" id="56493"/>
    <lineage>
        <taxon>Eukaryota</taxon>
        <taxon>Fungi</taxon>
        <taxon>Dikarya</taxon>
        <taxon>Basidiomycota</taxon>
        <taxon>Agaricomycotina</taxon>
        <taxon>Agaricomycetes</taxon>
        <taxon>Thelephorales</taxon>
        <taxon>Thelephoraceae</taxon>
        <taxon>Thelephora</taxon>
    </lineage>
</organism>
<evidence type="ECO:0000313" key="1">
    <source>
        <dbReference type="EMBL" id="KAF9779648.1"/>
    </source>
</evidence>
<gene>
    <name evidence="1" type="ORF">BJ322DRAFT_1024500</name>
</gene>
<dbReference type="AlphaFoldDB" id="A0A9P6L2B0"/>
<sequence length="173" mass="19928">MFKYFTPSNIYENPQPERPLPPPWYRPPPCVRKGPARAWASIIGGLVIPNDEGHGWYKEKQGYELSDDHSQDVNIMIRLRKLLDAKEIVLDCCSAPRRLESVVNDVLVITQIVQGPFVLDGPESHEEVYQEDRKPIPGVMEDEIKVQLKKEFGERGCRPNCFYLPQFTSFFGH</sequence>
<proteinExistence type="predicted"/>
<accession>A0A9P6L2B0</accession>
<comment type="caution">
    <text evidence="1">The sequence shown here is derived from an EMBL/GenBank/DDBJ whole genome shotgun (WGS) entry which is preliminary data.</text>
</comment>
<dbReference type="Proteomes" id="UP000736335">
    <property type="component" value="Unassembled WGS sequence"/>
</dbReference>
<reference evidence="1" key="1">
    <citation type="journal article" date="2020" name="Nat. Commun.">
        <title>Large-scale genome sequencing of mycorrhizal fungi provides insights into the early evolution of symbiotic traits.</title>
        <authorList>
            <person name="Miyauchi S."/>
            <person name="Kiss E."/>
            <person name="Kuo A."/>
            <person name="Drula E."/>
            <person name="Kohler A."/>
            <person name="Sanchez-Garcia M."/>
            <person name="Morin E."/>
            <person name="Andreopoulos B."/>
            <person name="Barry K.W."/>
            <person name="Bonito G."/>
            <person name="Buee M."/>
            <person name="Carver A."/>
            <person name="Chen C."/>
            <person name="Cichocki N."/>
            <person name="Clum A."/>
            <person name="Culley D."/>
            <person name="Crous P.W."/>
            <person name="Fauchery L."/>
            <person name="Girlanda M."/>
            <person name="Hayes R.D."/>
            <person name="Keri Z."/>
            <person name="LaButti K."/>
            <person name="Lipzen A."/>
            <person name="Lombard V."/>
            <person name="Magnuson J."/>
            <person name="Maillard F."/>
            <person name="Murat C."/>
            <person name="Nolan M."/>
            <person name="Ohm R.A."/>
            <person name="Pangilinan J."/>
            <person name="Pereira M.F."/>
            <person name="Perotto S."/>
            <person name="Peter M."/>
            <person name="Pfister S."/>
            <person name="Riley R."/>
            <person name="Sitrit Y."/>
            <person name="Stielow J.B."/>
            <person name="Szollosi G."/>
            <person name="Zifcakova L."/>
            <person name="Stursova M."/>
            <person name="Spatafora J.W."/>
            <person name="Tedersoo L."/>
            <person name="Vaario L.M."/>
            <person name="Yamada A."/>
            <person name="Yan M."/>
            <person name="Wang P."/>
            <person name="Xu J."/>
            <person name="Bruns T."/>
            <person name="Baldrian P."/>
            <person name="Vilgalys R."/>
            <person name="Dunand C."/>
            <person name="Henrissat B."/>
            <person name="Grigoriev I.V."/>
            <person name="Hibbett D."/>
            <person name="Nagy L.G."/>
            <person name="Martin F.M."/>
        </authorList>
    </citation>
    <scope>NUCLEOTIDE SEQUENCE</scope>
    <source>
        <strain evidence="1">UH-Tt-Lm1</strain>
    </source>
</reference>
<keyword evidence="2" id="KW-1185">Reference proteome</keyword>
<evidence type="ECO:0000313" key="2">
    <source>
        <dbReference type="Proteomes" id="UP000736335"/>
    </source>
</evidence>
<dbReference type="EMBL" id="WIUZ02000019">
    <property type="protein sequence ID" value="KAF9779648.1"/>
    <property type="molecule type" value="Genomic_DNA"/>
</dbReference>